<feature type="compositionally biased region" description="Basic and acidic residues" evidence="1">
    <location>
        <begin position="164"/>
        <end position="176"/>
    </location>
</feature>
<proteinExistence type="predicted"/>
<sequence>MSLTRSVWLFLAPVVLFGLQACATKPLPLSQEAFSSAMAVSGVKVDVLVGEAKLDEAVGLLAKMAEDNPAQKEPWVRMARIHFEAENYGNAIVAADEALQRDSTDMTAKGLRAVSGLRVATQSLAELRDDTNLKGSARADALSLAKVLRETLGEDVLVPPVSAEAKRREEELEVRAKPRRKVRRAPVAVAPSPATRSPTPLPVDGDPFSVLK</sequence>
<organism evidence="2 3">
    <name type="scientific">Denitromonas halophila</name>
    <dbReference type="NCBI Taxonomy" id="1629404"/>
    <lineage>
        <taxon>Bacteria</taxon>
        <taxon>Pseudomonadati</taxon>
        <taxon>Pseudomonadota</taxon>
        <taxon>Betaproteobacteria</taxon>
        <taxon>Rhodocyclales</taxon>
        <taxon>Zoogloeaceae</taxon>
        <taxon>Denitromonas</taxon>
    </lineage>
</organism>
<evidence type="ECO:0000313" key="3">
    <source>
        <dbReference type="Proteomes" id="UP000318349"/>
    </source>
</evidence>
<reference evidence="2 3" key="1">
    <citation type="submission" date="2019-07" db="EMBL/GenBank/DDBJ databases">
        <title>The pathways for chlorine oxyanion respiration interact through the shared metabolite chlorate.</title>
        <authorList>
            <person name="Barnum T.P."/>
            <person name="Cheng Y."/>
            <person name="Hill K.A."/>
            <person name="Lucas L.N."/>
            <person name="Carlson H.K."/>
            <person name="Coates J.D."/>
        </authorList>
    </citation>
    <scope>NUCLEOTIDE SEQUENCE [LARGE SCALE GENOMIC DNA]</scope>
    <source>
        <strain evidence="2 3">SFB-1</strain>
    </source>
</reference>
<dbReference type="SUPFAM" id="SSF48452">
    <property type="entry name" value="TPR-like"/>
    <property type="match status" value="1"/>
</dbReference>
<evidence type="ECO:0000256" key="1">
    <source>
        <dbReference type="SAM" id="MobiDB-lite"/>
    </source>
</evidence>
<name>A0A557SD41_9RHOO</name>
<comment type="caution">
    <text evidence="2">The sequence shown here is derived from an EMBL/GenBank/DDBJ whole genome shotgun (WGS) entry which is preliminary data.</text>
</comment>
<dbReference type="InterPro" id="IPR011990">
    <property type="entry name" value="TPR-like_helical_dom_sf"/>
</dbReference>
<protein>
    <submittedName>
        <fullName evidence="2">Tetratricopeptide repeat protein</fullName>
    </submittedName>
</protein>
<dbReference type="Proteomes" id="UP000318349">
    <property type="component" value="Unassembled WGS sequence"/>
</dbReference>
<dbReference type="AlphaFoldDB" id="A0A557SD41"/>
<dbReference type="PROSITE" id="PS51257">
    <property type="entry name" value="PROKAR_LIPOPROTEIN"/>
    <property type="match status" value="1"/>
</dbReference>
<gene>
    <name evidence="2" type="ORF">FHP89_13335</name>
</gene>
<feature type="compositionally biased region" description="Low complexity" evidence="1">
    <location>
        <begin position="185"/>
        <end position="198"/>
    </location>
</feature>
<evidence type="ECO:0000313" key="2">
    <source>
        <dbReference type="EMBL" id="TVO75338.1"/>
    </source>
</evidence>
<dbReference type="EMBL" id="VMNI01000013">
    <property type="protein sequence ID" value="TVO75338.1"/>
    <property type="molecule type" value="Genomic_DNA"/>
</dbReference>
<accession>A0A557SD41</accession>
<feature type="region of interest" description="Disordered" evidence="1">
    <location>
        <begin position="164"/>
        <end position="212"/>
    </location>
</feature>
<dbReference type="Gene3D" id="1.25.40.10">
    <property type="entry name" value="Tetratricopeptide repeat domain"/>
    <property type="match status" value="1"/>
</dbReference>